<dbReference type="PANTHER" id="PTHR43569:SF2">
    <property type="entry name" value="AMIDOHYDROLASE-RELATED DOMAIN-CONTAINING PROTEIN"/>
    <property type="match status" value="1"/>
</dbReference>
<dbReference type="Gene3D" id="3.20.20.140">
    <property type="entry name" value="Metal-dependent hydrolases"/>
    <property type="match status" value="1"/>
</dbReference>
<keyword evidence="3" id="KW-0378">Hydrolase</keyword>
<dbReference type="Pfam" id="PF04909">
    <property type="entry name" value="Amidohydro_2"/>
    <property type="match status" value="1"/>
</dbReference>
<name>A0A3D3QZS2_9PLAN</name>
<dbReference type="PANTHER" id="PTHR43569">
    <property type="entry name" value="AMIDOHYDROLASE"/>
    <property type="match status" value="1"/>
</dbReference>
<protein>
    <submittedName>
        <fullName evidence="3">Amidohydrolase</fullName>
    </submittedName>
</protein>
<dbReference type="InterPro" id="IPR006680">
    <property type="entry name" value="Amidohydro-rel"/>
</dbReference>
<evidence type="ECO:0000259" key="2">
    <source>
        <dbReference type="Pfam" id="PF04909"/>
    </source>
</evidence>
<sequence>MSPLNRRTFLKTASAGLLASQLNLNGTEAADSKPLLPAKVVDTHTHFYDPSRPEGVPWPRKGSSLYRTVLPKDFVELKKYQPVNATVVVEASKLVEDNQWILDQAKDNPVIIGFVGRLTPGEPDFRKHLKRFSKNPLYKGIRINYDLLDLGLKQKQFMDDLKLMADQGLQVDLNGGPVTLNGARLLAEQVPDLRIVVDHIGNVAIKGDEVDLRWREYMESLADQKQVFIKISALVEGAARHRPDAVPADVEYYRPTLDVIWKNIGVDRMIFGSNWPVSERAADYVTLQKILVDYLQDKGQSALDNVFWKNSKLAYRWDKYPGE</sequence>
<gene>
    <name evidence="3" type="ORF">DIT97_02605</name>
</gene>
<dbReference type="GO" id="GO:0016787">
    <property type="term" value="F:hydrolase activity"/>
    <property type="evidence" value="ECO:0007669"/>
    <property type="project" value="UniProtKB-KW"/>
</dbReference>
<dbReference type="EMBL" id="DQAY01000019">
    <property type="protein sequence ID" value="HCO21999.1"/>
    <property type="molecule type" value="Genomic_DNA"/>
</dbReference>
<dbReference type="SUPFAM" id="SSF51556">
    <property type="entry name" value="Metallo-dependent hydrolases"/>
    <property type="match status" value="1"/>
</dbReference>
<comment type="caution">
    <text evidence="3">The sequence shown here is derived from an EMBL/GenBank/DDBJ whole genome shotgun (WGS) entry which is preliminary data.</text>
</comment>
<feature type="domain" description="Amidohydrolase-related" evidence="2">
    <location>
        <begin position="41"/>
        <end position="316"/>
    </location>
</feature>
<dbReference type="PROSITE" id="PS51318">
    <property type="entry name" value="TAT"/>
    <property type="match status" value="1"/>
</dbReference>
<dbReference type="AlphaFoldDB" id="A0A3D3QZS2"/>
<accession>A0A3D3QZS2</accession>
<dbReference type="InterPro" id="IPR006311">
    <property type="entry name" value="TAT_signal"/>
</dbReference>
<evidence type="ECO:0000256" key="1">
    <source>
        <dbReference type="ARBA" id="ARBA00038310"/>
    </source>
</evidence>
<dbReference type="InterPro" id="IPR052350">
    <property type="entry name" value="Metallo-dep_Lactonases"/>
</dbReference>
<comment type="similarity">
    <text evidence="1">Belongs to the metallo-dependent hydrolases superfamily.</text>
</comment>
<dbReference type="Proteomes" id="UP000263642">
    <property type="component" value="Unassembled WGS sequence"/>
</dbReference>
<dbReference type="InterPro" id="IPR032466">
    <property type="entry name" value="Metal_Hydrolase"/>
</dbReference>
<reference evidence="3 4" key="1">
    <citation type="journal article" date="2018" name="Nat. Biotechnol.">
        <title>A standardized bacterial taxonomy based on genome phylogeny substantially revises the tree of life.</title>
        <authorList>
            <person name="Parks D.H."/>
            <person name="Chuvochina M."/>
            <person name="Waite D.W."/>
            <person name="Rinke C."/>
            <person name="Skarshewski A."/>
            <person name="Chaumeil P.A."/>
            <person name="Hugenholtz P."/>
        </authorList>
    </citation>
    <scope>NUCLEOTIDE SEQUENCE [LARGE SCALE GENOMIC DNA]</scope>
    <source>
        <strain evidence="3">UBA9375</strain>
    </source>
</reference>
<evidence type="ECO:0000313" key="3">
    <source>
        <dbReference type="EMBL" id="HCO21999.1"/>
    </source>
</evidence>
<evidence type="ECO:0000313" key="4">
    <source>
        <dbReference type="Proteomes" id="UP000263642"/>
    </source>
</evidence>
<organism evidence="3 4">
    <name type="scientific">Gimesia maris</name>
    <dbReference type="NCBI Taxonomy" id="122"/>
    <lineage>
        <taxon>Bacteria</taxon>
        <taxon>Pseudomonadati</taxon>
        <taxon>Planctomycetota</taxon>
        <taxon>Planctomycetia</taxon>
        <taxon>Planctomycetales</taxon>
        <taxon>Planctomycetaceae</taxon>
        <taxon>Gimesia</taxon>
    </lineage>
</organism>
<proteinExistence type="inferred from homology"/>